<evidence type="ECO:0000313" key="2">
    <source>
        <dbReference type="EMBL" id="TDZ47206.1"/>
    </source>
</evidence>
<keyword evidence="1" id="KW-1133">Transmembrane helix</keyword>
<dbReference type="InterPro" id="IPR021047">
    <property type="entry name" value="Mannosyltransferase_CMT1"/>
</dbReference>
<sequence length="446" mass="50432">MIANFHQPRRLKTPFIAAAVFISITGFFLFFRRPLVQYFVAPWTSQQYGGSWMNSTKPNWSQPSLGQGMPGKTECASRHVQAILDPKNGDIPIVNCPALNTTRYGVLKPMQNLGRRHFFFALDLRQVVDLLPQLIGSVLEAVNFLGPENCALSIVEGISTDGTYETLYRLRGHLDRMGVAYHLQTSNIDSHSGDRIGKLAKLRNLALEPMMAEAESYDRGATIVFLNDVAACTEDILELAYQKQAQGADMTCAMDYHFLRWAPHNGEPSFYDSWISRGINGDTFLPVPDRTPKGEQWSDVANMFWNAPGSQNRYLDRKPLQVFACWNGAVAVTGEPFLRRELDFRRSYRGECHTGEPTLLCKDLWNLGHGKIAVVPSVSLAYNVNDGRQIKEERGFVSTWVATEHKGPPVQISWQLQPPEMVKCMPTFRKQFWRPWNEGLKTNEGL</sequence>
<dbReference type="EMBL" id="RYZW01000107">
    <property type="protein sequence ID" value="TDZ47206.1"/>
    <property type="molecule type" value="Genomic_DNA"/>
</dbReference>
<keyword evidence="1" id="KW-0812">Transmembrane</keyword>
<keyword evidence="2" id="KW-0328">Glycosyltransferase</keyword>
<keyword evidence="3" id="KW-1185">Reference proteome</keyword>
<dbReference type="Proteomes" id="UP000295703">
    <property type="component" value="Unassembled WGS sequence"/>
</dbReference>
<proteinExistence type="predicted"/>
<evidence type="ECO:0000256" key="1">
    <source>
        <dbReference type="SAM" id="Phobius"/>
    </source>
</evidence>
<dbReference type="AlphaFoldDB" id="A0A4R8QT46"/>
<dbReference type="PANTHER" id="PTHR34144">
    <property type="entry name" value="CHROMOSOME 8, WHOLE GENOME SHOTGUN SEQUENCE"/>
    <property type="match status" value="1"/>
</dbReference>
<dbReference type="GO" id="GO:0016757">
    <property type="term" value="F:glycosyltransferase activity"/>
    <property type="evidence" value="ECO:0007669"/>
    <property type="project" value="UniProtKB-KW"/>
</dbReference>
<comment type="caution">
    <text evidence="2">The sequence shown here is derived from an EMBL/GenBank/DDBJ whole genome shotgun (WGS) entry which is preliminary data.</text>
</comment>
<protein>
    <submittedName>
        <fullName evidence="2">Alpha-1,3-mannosyltransferase CMT1</fullName>
    </submittedName>
</protein>
<keyword evidence="1" id="KW-0472">Membrane</keyword>
<keyword evidence="2" id="KW-0808">Transferase</keyword>
<accession>A0A4R8QT46</accession>
<gene>
    <name evidence="2" type="primary">CMT1-0</name>
    <name evidence="2" type="ORF">CTRI78_v008645</name>
</gene>
<dbReference type="PANTHER" id="PTHR34144:SF5">
    <property type="entry name" value="ALPHA-1,3-MANNOSYLTRANSFERASE CMT1"/>
    <property type="match status" value="1"/>
</dbReference>
<organism evidence="2 3">
    <name type="scientific">Colletotrichum trifolii</name>
    <dbReference type="NCBI Taxonomy" id="5466"/>
    <lineage>
        <taxon>Eukaryota</taxon>
        <taxon>Fungi</taxon>
        <taxon>Dikarya</taxon>
        <taxon>Ascomycota</taxon>
        <taxon>Pezizomycotina</taxon>
        <taxon>Sordariomycetes</taxon>
        <taxon>Hypocreomycetidae</taxon>
        <taxon>Glomerellales</taxon>
        <taxon>Glomerellaceae</taxon>
        <taxon>Colletotrichum</taxon>
        <taxon>Colletotrichum orbiculare species complex</taxon>
    </lineage>
</organism>
<feature type="transmembrane region" description="Helical" evidence="1">
    <location>
        <begin position="12"/>
        <end position="31"/>
    </location>
</feature>
<name>A0A4R8QT46_COLTR</name>
<dbReference type="Pfam" id="PF11735">
    <property type="entry name" value="CAP59_mtransfer"/>
    <property type="match status" value="1"/>
</dbReference>
<reference evidence="2 3" key="1">
    <citation type="submission" date="2018-12" db="EMBL/GenBank/DDBJ databases">
        <title>Genome sequence and assembly of Colletotrichum trifolii.</title>
        <authorList>
            <person name="Gan P."/>
            <person name="Shirasu K."/>
        </authorList>
    </citation>
    <scope>NUCLEOTIDE SEQUENCE [LARGE SCALE GENOMIC DNA]</scope>
    <source>
        <strain evidence="2 3">543-2</strain>
    </source>
</reference>
<evidence type="ECO:0000313" key="3">
    <source>
        <dbReference type="Proteomes" id="UP000295703"/>
    </source>
</evidence>